<dbReference type="PANTHER" id="PTHR30055:SF146">
    <property type="entry name" value="HTH-TYPE TRANSCRIPTIONAL DUAL REGULATOR CECR"/>
    <property type="match status" value="1"/>
</dbReference>
<dbReference type="InterPro" id="IPR009057">
    <property type="entry name" value="Homeodomain-like_sf"/>
</dbReference>
<feature type="region of interest" description="Disordered" evidence="3">
    <location>
        <begin position="227"/>
        <end position="251"/>
    </location>
</feature>
<name>A0ABU8WFW3_9BURK</name>
<dbReference type="PRINTS" id="PR00455">
    <property type="entry name" value="HTHTETR"/>
</dbReference>
<evidence type="ECO:0000256" key="1">
    <source>
        <dbReference type="ARBA" id="ARBA00023125"/>
    </source>
</evidence>
<evidence type="ECO:0000313" key="6">
    <source>
        <dbReference type="Proteomes" id="UP001385892"/>
    </source>
</evidence>
<proteinExistence type="predicted"/>
<comment type="caution">
    <text evidence="5">The sequence shown here is derived from an EMBL/GenBank/DDBJ whole genome shotgun (WGS) entry which is preliminary data.</text>
</comment>
<gene>
    <name evidence="5" type="ORF">WKW82_07010</name>
</gene>
<dbReference type="EMBL" id="JBBKZT010000003">
    <property type="protein sequence ID" value="MEJ8846390.1"/>
    <property type="molecule type" value="Genomic_DNA"/>
</dbReference>
<reference evidence="5 6" key="1">
    <citation type="submission" date="2024-03" db="EMBL/GenBank/DDBJ databases">
        <title>Novel species of the genus Variovorax.</title>
        <authorList>
            <person name="Liu Q."/>
            <person name="Xin Y.-H."/>
        </authorList>
    </citation>
    <scope>NUCLEOTIDE SEQUENCE [LARGE SCALE GENOMIC DNA]</scope>
    <source>
        <strain evidence="5 6">KACC 18900</strain>
    </source>
</reference>
<dbReference type="Pfam" id="PF00440">
    <property type="entry name" value="TetR_N"/>
    <property type="match status" value="1"/>
</dbReference>
<sequence length="251" mass="27489">MTITLLDSMTELPPAAEATEPKRRARGRPSVVQAAELRESFLDAATQSFLEKGYAGTSIEAVARDAGVAKITIYRQFENKQALFHEVIHRAVEKARTDMHAALKGEQTNTEERLLELIEGMYLGATEPRTLGLLRLVIAEATRFPELAKLVYTENSWVLGPVVAYLEEAHRSGQLHVPHPELTAVQISNLAFGGVRFFISRPLAGPAERREWAQGVLDLVLGGLAPRTAQQQPDAPDASTAPAQRSEDSTV</sequence>
<keyword evidence="6" id="KW-1185">Reference proteome</keyword>
<evidence type="ECO:0000256" key="3">
    <source>
        <dbReference type="SAM" id="MobiDB-lite"/>
    </source>
</evidence>
<evidence type="ECO:0000259" key="4">
    <source>
        <dbReference type="PROSITE" id="PS50977"/>
    </source>
</evidence>
<dbReference type="Pfam" id="PF14246">
    <property type="entry name" value="TetR_C_7"/>
    <property type="match status" value="1"/>
</dbReference>
<dbReference type="InterPro" id="IPR001647">
    <property type="entry name" value="HTH_TetR"/>
</dbReference>
<dbReference type="InterPro" id="IPR039536">
    <property type="entry name" value="TetR_C_Proteobacteria"/>
</dbReference>
<dbReference type="RefSeq" id="WP_340341553.1">
    <property type="nucleotide sequence ID" value="NZ_JBBKZT010000003.1"/>
</dbReference>
<keyword evidence="1 2" id="KW-0238">DNA-binding</keyword>
<feature type="domain" description="HTH tetR-type" evidence="4">
    <location>
        <begin position="35"/>
        <end position="95"/>
    </location>
</feature>
<evidence type="ECO:0000256" key="2">
    <source>
        <dbReference type="PROSITE-ProRule" id="PRU00335"/>
    </source>
</evidence>
<dbReference type="PROSITE" id="PS50977">
    <property type="entry name" value="HTH_TETR_2"/>
    <property type="match status" value="1"/>
</dbReference>
<organism evidence="5 6">
    <name type="scientific">Variovorax rhizosphaerae</name>
    <dbReference type="NCBI Taxonomy" id="1836200"/>
    <lineage>
        <taxon>Bacteria</taxon>
        <taxon>Pseudomonadati</taxon>
        <taxon>Pseudomonadota</taxon>
        <taxon>Betaproteobacteria</taxon>
        <taxon>Burkholderiales</taxon>
        <taxon>Comamonadaceae</taxon>
        <taxon>Variovorax</taxon>
    </lineage>
</organism>
<dbReference type="Proteomes" id="UP001385892">
    <property type="component" value="Unassembled WGS sequence"/>
</dbReference>
<feature type="DNA-binding region" description="H-T-H motif" evidence="2">
    <location>
        <begin position="58"/>
        <end position="77"/>
    </location>
</feature>
<dbReference type="Gene3D" id="1.10.357.10">
    <property type="entry name" value="Tetracycline Repressor, domain 2"/>
    <property type="match status" value="1"/>
</dbReference>
<feature type="region of interest" description="Disordered" evidence="3">
    <location>
        <begin position="1"/>
        <end position="30"/>
    </location>
</feature>
<dbReference type="SUPFAM" id="SSF48498">
    <property type="entry name" value="Tetracyclin repressor-like, C-terminal domain"/>
    <property type="match status" value="1"/>
</dbReference>
<dbReference type="SUPFAM" id="SSF46689">
    <property type="entry name" value="Homeodomain-like"/>
    <property type="match status" value="1"/>
</dbReference>
<dbReference type="InterPro" id="IPR036271">
    <property type="entry name" value="Tet_transcr_reg_TetR-rel_C_sf"/>
</dbReference>
<dbReference type="PANTHER" id="PTHR30055">
    <property type="entry name" value="HTH-TYPE TRANSCRIPTIONAL REGULATOR RUTR"/>
    <property type="match status" value="1"/>
</dbReference>
<accession>A0ABU8WFW3</accession>
<protein>
    <submittedName>
        <fullName evidence="5">TetR/AcrR family transcriptional regulator</fullName>
    </submittedName>
</protein>
<evidence type="ECO:0000313" key="5">
    <source>
        <dbReference type="EMBL" id="MEJ8846390.1"/>
    </source>
</evidence>
<dbReference type="InterPro" id="IPR050109">
    <property type="entry name" value="HTH-type_TetR-like_transc_reg"/>
</dbReference>